<feature type="chain" id="PRO_5014805647" description="SH3b domain-containing protein" evidence="1">
    <location>
        <begin position="17"/>
        <end position="326"/>
    </location>
</feature>
<proteinExistence type="predicted"/>
<dbReference type="SMART" id="SM00287">
    <property type="entry name" value="SH3b"/>
    <property type="match status" value="1"/>
</dbReference>
<gene>
    <name evidence="3" type="ORF">CUN50_02390</name>
</gene>
<dbReference type="EMBL" id="PGTL01000007">
    <property type="protein sequence ID" value="PJF42864.1"/>
    <property type="molecule type" value="Genomic_DNA"/>
</dbReference>
<evidence type="ECO:0000256" key="1">
    <source>
        <dbReference type="SAM" id="SignalP"/>
    </source>
</evidence>
<dbReference type="Proteomes" id="UP000228947">
    <property type="component" value="Unassembled WGS sequence"/>
</dbReference>
<reference evidence="3 4" key="1">
    <citation type="submission" date="2017-11" db="EMBL/GenBank/DDBJ databases">
        <title>Evolution of Phototrophy in the Chloroflexi Phylum Driven by Horizontal Gene Transfer.</title>
        <authorList>
            <person name="Ward L.M."/>
            <person name="Hemp J."/>
            <person name="Shih P.M."/>
            <person name="Mcglynn S.E."/>
            <person name="Fischer W."/>
        </authorList>
    </citation>
    <scope>NUCLEOTIDE SEQUENCE [LARGE SCALE GENOMIC DNA]</scope>
    <source>
        <strain evidence="3">CP1_1M</strain>
    </source>
</reference>
<evidence type="ECO:0000313" key="4">
    <source>
        <dbReference type="Proteomes" id="UP000228947"/>
    </source>
</evidence>
<accession>A0A2M8PZA1</accession>
<keyword evidence="1" id="KW-0732">Signal</keyword>
<dbReference type="AlphaFoldDB" id="A0A2M8PZA1"/>
<protein>
    <recommendedName>
        <fullName evidence="2">SH3b domain-containing protein</fullName>
    </recommendedName>
</protein>
<dbReference type="InterPro" id="IPR003646">
    <property type="entry name" value="SH3-like_bac-type"/>
</dbReference>
<feature type="signal peptide" evidence="1">
    <location>
        <begin position="1"/>
        <end position="16"/>
    </location>
</feature>
<dbReference type="Pfam" id="PF08239">
    <property type="entry name" value="SH3_3"/>
    <property type="match status" value="1"/>
</dbReference>
<feature type="domain" description="SH3b" evidence="2">
    <location>
        <begin position="82"/>
        <end position="148"/>
    </location>
</feature>
<evidence type="ECO:0000259" key="2">
    <source>
        <dbReference type="SMART" id="SM00287"/>
    </source>
</evidence>
<comment type="caution">
    <text evidence="3">The sequence shown here is derived from an EMBL/GenBank/DDBJ whole genome shotgun (WGS) entry which is preliminary data.</text>
</comment>
<name>A0A2M8PZA1_9CHLR</name>
<evidence type="ECO:0000313" key="3">
    <source>
        <dbReference type="EMBL" id="PJF42864.1"/>
    </source>
</evidence>
<dbReference type="Gene3D" id="2.30.30.40">
    <property type="entry name" value="SH3 Domains"/>
    <property type="match status" value="1"/>
</dbReference>
<sequence>MWLLLTLSLSACGLNAQTFPTRIVSVPTVPTNTLAPVLTMTPRFTATPIPTSTLIPTNTLPPTATPFIPTETATPTPEPTRAVRGTVNNRSASVRLRAGPGTEYETLRTVPSGALLIVIGISSDLAWYNVVLEDGTEGWMLGELVTVPERTAVPIFATAELTARAATPRAAINLPTRAPTIPARANTFTDILAYCDLSQFRSEANKVFRPNQNLSIYWTWFARTAEQIQDHLDAATYEVQLERKDGDLWQLVRKLDDYDNYRTALTRAPNGRPEVRWFVPIGTLEVGEYRVSYRLTWSRRIEDGDKSFGPGGDEEINTGTCVFRVR</sequence>
<organism evidence="3 4">
    <name type="scientific">Candidatus Thermofonsia Clade 1 bacterium</name>
    <dbReference type="NCBI Taxonomy" id="2364210"/>
    <lineage>
        <taxon>Bacteria</taxon>
        <taxon>Bacillati</taxon>
        <taxon>Chloroflexota</taxon>
        <taxon>Candidatus Thermofontia</taxon>
        <taxon>Candidatus Thermofonsia Clade 1</taxon>
    </lineage>
</organism>